<gene>
    <name evidence="1" type="ORF">TNIN_60971</name>
</gene>
<protein>
    <submittedName>
        <fullName evidence="1">Uncharacterized protein</fullName>
    </submittedName>
</protein>
<evidence type="ECO:0000313" key="2">
    <source>
        <dbReference type="Proteomes" id="UP000886998"/>
    </source>
</evidence>
<comment type="caution">
    <text evidence="1">The sequence shown here is derived from an EMBL/GenBank/DDBJ whole genome shotgun (WGS) entry which is preliminary data.</text>
</comment>
<dbReference type="Gene3D" id="3.40.50.300">
    <property type="entry name" value="P-loop containing nucleotide triphosphate hydrolases"/>
    <property type="match status" value="1"/>
</dbReference>
<dbReference type="AlphaFoldDB" id="A0A8X7CJC7"/>
<accession>A0A8X7CJC7</accession>
<organism evidence="1 2">
    <name type="scientific">Trichonephila inaurata madagascariensis</name>
    <dbReference type="NCBI Taxonomy" id="2747483"/>
    <lineage>
        <taxon>Eukaryota</taxon>
        <taxon>Metazoa</taxon>
        <taxon>Ecdysozoa</taxon>
        <taxon>Arthropoda</taxon>
        <taxon>Chelicerata</taxon>
        <taxon>Arachnida</taxon>
        <taxon>Araneae</taxon>
        <taxon>Araneomorphae</taxon>
        <taxon>Entelegynae</taxon>
        <taxon>Araneoidea</taxon>
        <taxon>Nephilidae</taxon>
        <taxon>Trichonephila</taxon>
        <taxon>Trichonephila inaurata</taxon>
    </lineage>
</organism>
<reference evidence="1" key="1">
    <citation type="submission" date="2020-08" db="EMBL/GenBank/DDBJ databases">
        <title>Multicomponent nature underlies the extraordinary mechanical properties of spider dragline silk.</title>
        <authorList>
            <person name="Kono N."/>
            <person name="Nakamura H."/>
            <person name="Mori M."/>
            <person name="Yoshida Y."/>
            <person name="Ohtoshi R."/>
            <person name="Malay A.D."/>
            <person name="Moran D.A.P."/>
            <person name="Tomita M."/>
            <person name="Numata K."/>
            <person name="Arakawa K."/>
        </authorList>
    </citation>
    <scope>NUCLEOTIDE SEQUENCE</scope>
</reference>
<keyword evidence="2" id="KW-1185">Reference proteome</keyword>
<dbReference type="Proteomes" id="UP000886998">
    <property type="component" value="Unassembled WGS sequence"/>
</dbReference>
<evidence type="ECO:0000313" key="1">
    <source>
        <dbReference type="EMBL" id="GFY75229.1"/>
    </source>
</evidence>
<sequence length="124" mass="13883">MLIDTSRCATRDQRMGGNGSFGNEGEARLVAIHIDQLFRCGLQASSIAIKAPYNKEINLDEKFLLDLIMVARSFMGERTWVFNIGTQRADTVGTLEDTEGKRCARVENDDVKTEGIQEEGVRDR</sequence>
<dbReference type="InterPro" id="IPR027417">
    <property type="entry name" value="P-loop_NTPase"/>
</dbReference>
<proteinExistence type="predicted"/>
<name>A0A8X7CJC7_9ARAC</name>
<dbReference type="EMBL" id="BMAV01021230">
    <property type="protein sequence ID" value="GFY75229.1"/>
    <property type="molecule type" value="Genomic_DNA"/>
</dbReference>